<dbReference type="AlphaFoldDB" id="C6L9T3"/>
<organism evidence="1 2">
    <name type="scientific">Marvinbryantia formatexigens DSM 14469</name>
    <dbReference type="NCBI Taxonomy" id="478749"/>
    <lineage>
        <taxon>Bacteria</taxon>
        <taxon>Bacillati</taxon>
        <taxon>Bacillota</taxon>
        <taxon>Clostridia</taxon>
        <taxon>Lachnospirales</taxon>
        <taxon>Lachnospiraceae</taxon>
        <taxon>Marvinbryantia</taxon>
    </lineage>
</organism>
<protein>
    <submittedName>
        <fullName evidence="1">Uncharacterized protein</fullName>
    </submittedName>
</protein>
<keyword evidence="2" id="KW-1185">Reference proteome</keyword>
<sequence>MCVVYGGVIMATSSIFAKIKISDPKKAAAFIDALAASEDKPERKPSVQGKFLLTDRNDIRKFMEKRFPDNG</sequence>
<proteinExistence type="predicted"/>
<evidence type="ECO:0000313" key="2">
    <source>
        <dbReference type="Proteomes" id="UP000005561"/>
    </source>
</evidence>
<dbReference type="EMBL" id="ACCL02000002">
    <property type="protein sequence ID" value="EET62340.1"/>
    <property type="molecule type" value="Genomic_DNA"/>
</dbReference>
<comment type="caution">
    <text evidence="1">The sequence shown here is derived from an EMBL/GenBank/DDBJ whole genome shotgun (WGS) entry which is preliminary data.</text>
</comment>
<evidence type="ECO:0000313" key="1">
    <source>
        <dbReference type="EMBL" id="EET62340.1"/>
    </source>
</evidence>
<accession>C6L9T3</accession>
<name>C6L9T3_9FIRM</name>
<dbReference type="STRING" id="168384.SAMN05660368_03588"/>
<gene>
    <name evidence="1" type="ORF">BRYFOR_05373</name>
</gene>
<dbReference type="Proteomes" id="UP000005561">
    <property type="component" value="Unassembled WGS sequence"/>
</dbReference>
<reference evidence="1" key="1">
    <citation type="submission" date="2009-07" db="EMBL/GenBank/DDBJ databases">
        <authorList>
            <person name="Weinstock G."/>
            <person name="Sodergren E."/>
            <person name="Clifton S."/>
            <person name="Fulton L."/>
            <person name="Fulton B."/>
            <person name="Courtney L."/>
            <person name="Fronick C."/>
            <person name="Harrison M."/>
            <person name="Strong C."/>
            <person name="Farmer C."/>
            <person name="Delahaunty K."/>
            <person name="Markovic C."/>
            <person name="Hall O."/>
            <person name="Minx P."/>
            <person name="Tomlinson C."/>
            <person name="Mitreva M."/>
            <person name="Nelson J."/>
            <person name="Hou S."/>
            <person name="Wollam A."/>
            <person name="Pepin K.H."/>
            <person name="Johnson M."/>
            <person name="Bhonagiri V."/>
            <person name="Nash W.E."/>
            <person name="Warren W."/>
            <person name="Chinwalla A."/>
            <person name="Mardis E.R."/>
            <person name="Wilson R.K."/>
        </authorList>
    </citation>
    <scope>NUCLEOTIDE SEQUENCE [LARGE SCALE GENOMIC DNA]</scope>
    <source>
        <strain evidence="1">DSM 14469</strain>
    </source>
</reference>